<gene>
    <name evidence="8" type="ORF">CCAND38_20020</name>
</gene>
<dbReference type="PROSITE" id="PS51257">
    <property type="entry name" value="PROKAR_LIPOPROTEIN"/>
    <property type="match status" value="1"/>
</dbReference>
<proteinExistence type="inferred from homology"/>
<evidence type="ECO:0000313" key="9">
    <source>
        <dbReference type="Proteomes" id="UP000045051"/>
    </source>
</evidence>
<dbReference type="Gene3D" id="1.25.40.390">
    <property type="match status" value="1"/>
</dbReference>
<dbReference type="Proteomes" id="UP000045051">
    <property type="component" value="Unassembled WGS sequence"/>
</dbReference>
<evidence type="ECO:0000259" key="7">
    <source>
        <dbReference type="Pfam" id="PF14322"/>
    </source>
</evidence>
<feature type="domain" description="SusD-like N-terminal" evidence="7">
    <location>
        <begin position="78"/>
        <end position="231"/>
    </location>
</feature>
<accession>A0A0B7HZI1</accession>
<keyword evidence="4" id="KW-0472">Membrane</keyword>
<dbReference type="EMBL" id="CDOI01000112">
    <property type="protein sequence ID" value="CEN44825.1"/>
    <property type="molecule type" value="Genomic_DNA"/>
</dbReference>
<dbReference type="Pfam" id="PF14322">
    <property type="entry name" value="SusD-like_3"/>
    <property type="match status" value="1"/>
</dbReference>
<evidence type="ECO:0000256" key="3">
    <source>
        <dbReference type="ARBA" id="ARBA00022729"/>
    </source>
</evidence>
<name>A0A0B7HZI1_9FLAO</name>
<evidence type="ECO:0000313" key="8">
    <source>
        <dbReference type="EMBL" id="CEN44825.1"/>
    </source>
</evidence>
<dbReference type="RefSeq" id="WP_042343864.1">
    <property type="nucleotide sequence ID" value="NZ_CDOI01000112.1"/>
</dbReference>
<keyword evidence="5" id="KW-0998">Cell outer membrane</keyword>
<dbReference type="InterPro" id="IPR011990">
    <property type="entry name" value="TPR-like_helical_dom_sf"/>
</dbReference>
<dbReference type="InterPro" id="IPR033985">
    <property type="entry name" value="SusD-like_N"/>
</dbReference>
<keyword evidence="9" id="KW-1185">Reference proteome</keyword>
<protein>
    <submittedName>
        <fullName evidence="8">RagB/SusD domain protein</fullName>
    </submittedName>
</protein>
<evidence type="ECO:0000256" key="4">
    <source>
        <dbReference type="ARBA" id="ARBA00023136"/>
    </source>
</evidence>
<evidence type="ECO:0000256" key="1">
    <source>
        <dbReference type="ARBA" id="ARBA00004442"/>
    </source>
</evidence>
<dbReference type="AlphaFoldDB" id="A0A0B7HZI1"/>
<organism evidence="8 9">
    <name type="scientific">Capnocytophaga canis</name>
    <dbReference type="NCBI Taxonomy" id="1848903"/>
    <lineage>
        <taxon>Bacteria</taxon>
        <taxon>Pseudomonadati</taxon>
        <taxon>Bacteroidota</taxon>
        <taxon>Flavobacteriia</taxon>
        <taxon>Flavobacteriales</taxon>
        <taxon>Flavobacteriaceae</taxon>
        <taxon>Capnocytophaga</taxon>
    </lineage>
</organism>
<dbReference type="SUPFAM" id="SSF48452">
    <property type="entry name" value="TPR-like"/>
    <property type="match status" value="1"/>
</dbReference>
<evidence type="ECO:0000259" key="6">
    <source>
        <dbReference type="Pfam" id="PF07980"/>
    </source>
</evidence>
<evidence type="ECO:0000256" key="5">
    <source>
        <dbReference type="ARBA" id="ARBA00023237"/>
    </source>
</evidence>
<dbReference type="GO" id="GO:0009279">
    <property type="term" value="C:cell outer membrane"/>
    <property type="evidence" value="ECO:0007669"/>
    <property type="project" value="UniProtKB-SubCell"/>
</dbReference>
<keyword evidence="3" id="KW-0732">Signal</keyword>
<evidence type="ECO:0000256" key="2">
    <source>
        <dbReference type="ARBA" id="ARBA00006275"/>
    </source>
</evidence>
<dbReference type="GeneID" id="97264799"/>
<dbReference type="InterPro" id="IPR012944">
    <property type="entry name" value="SusD_RagB_dom"/>
</dbReference>
<comment type="similarity">
    <text evidence="2">Belongs to the SusD family.</text>
</comment>
<comment type="subcellular location">
    <subcellularLocation>
        <location evidence="1">Cell outer membrane</location>
    </subcellularLocation>
</comment>
<reference evidence="8 9" key="1">
    <citation type="submission" date="2015-01" db="EMBL/GenBank/DDBJ databases">
        <authorList>
            <person name="Xiang T."/>
            <person name="Song Y."/>
            <person name="Huang L."/>
            <person name="Wang B."/>
            <person name="Wu P."/>
        </authorList>
    </citation>
    <scope>NUCLEOTIDE SEQUENCE [LARGE SCALE GENOMIC DNA]</scope>
    <source>
        <strain evidence="8 9">CcD38</strain>
    </source>
</reference>
<dbReference type="Pfam" id="PF07980">
    <property type="entry name" value="SusD_RagB"/>
    <property type="match status" value="1"/>
</dbReference>
<sequence>MRKIAFTYISVALLALSSCSKDFMDKEPESYISDEQVGSSAVAGAGLLKGVYAGLRSYGIAGYGGHEDYGHKSMLSISDLLGNDVVMNSLSWNGFYYNYTGRVTTHSRSHLPWFTYYIQIKNVNSIINSVDVATASTEVKYNRAQALALRGYFHLMLARFYAPTYLGNESVHCIPINTGEVSKVRNTNQEVYAQIVADLEEAVTELSGFQRTSKELVNQSVAQAFLAETYLEMGRYADAADMANKARQGYQLLSEAEWKNGFYDINQKETMWGADLNSELTTFVANFFSHFDNTNSGYSEGGNIAIDKRLYESIPNTDYRKTVFVSEKGGEFDGVEYPAYTSLKFRDLTPNRTEGDYIYLRSSLMYYIEAEGLARSGDEEKAKDVLFEITSNRDSGYIRSTKTGVDLIDEIVLQKRIEMWGEGYAFFDLKRLNKGVERNYTDSNHGSFGKFNIPANDAKLLIQLPQREMESTPTMAPNNP</sequence>
<feature type="domain" description="RagB/SusD" evidence="6">
    <location>
        <begin position="349"/>
        <end position="476"/>
    </location>
</feature>